<dbReference type="Gene3D" id="1.20.120.450">
    <property type="entry name" value="dinb family like domain"/>
    <property type="match status" value="1"/>
</dbReference>
<dbReference type="RefSeq" id="WP_091765645.1">
    <property type="nucleotide sequence ID" value="NZ_FNHG01000001.1"/>
</dbReference>
<keyword evidence="3" id="KW-1185">Reference proteome</keyword>
<dbReference type="EMBL" id="FNHG01000001">
    <property type="protein sequence ID" value="SDL68010.1"/>
    <property type="molecule type" value="Genomic_DNA"/>
</dbReference>
<organism evidence="2 3">
    <name type="scientific">Maricaulis salignorans</name>
    <dbReference type="NCBI Taxonomy" id="144026"/>
    <lineage>
        <taxon>Bacteria</taxon>
        <taxon>Pseudomonadati</taxon>
        <taxon>Pseudomonadota</taxon>
        <taxon>Alphaproteobacteria</taxon>
        <taxon>Maricaulales</taxon>
        <taxon>Maricaulaceae</taxon>
        <taxon>Maricaulis</taxon>
    </lineage>
</organism>
<dbReference type="Proteomes" id="UP000199759">
    <property type="component" value="Unassembled WGS sequence"/>
</dbReference>
<gene>
    <name evidence="2" type="ORF">SAMN04488568_101288</name>
</gene>
<dbReference type="InterPro" id="IPR017517">
    <property type="entry name" value="Maleyloyr_isom"/>
</dbReference>
<dbReference type="NCBIfam" id="TIGR03084">
    <property type="entry name" value="TIGR03084 family metal-binding protein"/>
    <property type="match status" value="1"/>
</dbReference>
<dbReference type="AlphaFoldDB" id="A0A1G9M171"/>
<proteinExistence type="predicted"/>
<feature type="domain" description="Mycothiol-dependent maleylpyruvate isomerase metal-binding" evidence="1">
    <location>
        <begin position="9"/>
        <end position="145"/>
    </location>
</feature>
<protein>
    <submittedName>
        <fullName evidence="2">TIGR03084 family protein</fullName>
    </submittedName>
</protein>
<dbReference type="OrthoDB" id="113180at2"/>
<dbReference type="STRING" id="144026.SAMN04488568_101288"/>
<dbReference type="InterPro" id="IPR017518">
    <property type="entry name" value="CHP03084"/>
</dbReference>
<dbReference type="GO" id="GO:0046872">
    <property type="term" value="F:metal ion binding"/>
    <property type="evidence" value="ECO:0007669"/>
    <property type="project" value="InterPro"/>
</dbReference>
<accession>A0A1G9M171</accession>
<dbReference type="InterPro" id="IPR024344">
    <property type="entry name" value="MDMPI_metal-binding"/>
</dbReference>
<dbReference type="InterPro" id="IPR034660">
    <property type="entry name" value="DinB/YfiT-like"/>
</dbReference>
<sequence>MHAIADDFRAENLALKTLLDPLTDAQFDQPTLFKAWTINDILRHLHFWNRAAYLQVHDEAELERLLGRVFSLTDPGGMRTLEREMFGGLSGHALLDEWSGFAEQLAASFAEIDPKTRLKWAGPAMSARSSLTARQMETWAHGQAAFDALGVTRINTDRIRNIVQLGANTFAWTFRVNGLPLPEARPFLSLTAPSGETWTWGEPDPANMISGTAEAFCQVVTQVRNIADVELDTAGETAAAWMARAQCFAGPPETPPAPGLRRPADG</sequence>
<reference evidence="2 3" key="1">
    <citation type="submission" date="2016-10" db="EMBL/GenBank/DDBJ databases">
        <authorList>
            <person name="de Groot N.N."/>
        </authorList>
    </citation>
    <scope>NUCLEOTIDE SEQUENCE [LARGE SCALE GENOMIC DNA]</scope>
    <source>
        <strain evidence="2 3">DSM 16077</strain>
    </source>
</reference>
<name>A0A1G9M171_9PROT</name>
<evidence type="ECO:0000259" key="1">
    <source>
        <dbReference type="Pfam" id="PF11716"/>
    </source>
</evidence>
<dbReference type="SUPFAM" id="SSF109854">
    <property type="entry name" value="DinB/YfiT-like putative metalloenzymes"/>
    <property type="match status" value="1"/>
</dbReference>
<dbReference type="NCBIfam" id="TIGR03083">
    <property type="entry name" value="maleylpyruvate isomerase family mycothiol-dependent enzyme"/>
    <property type="match status" value="1"/>
</dbReference>
<evidence type="ECO:0000313" key="2">
    <source>
        <dbReference type="EMBL" id="SDL68010.1"/>
    </source>
</evidence>
<evidence type="ECO:0000313" key="3">
    <source>
        <dbReference type="Proteomes" id="UP000199759"/>
    </source>
</evidence>
<dbReference type="Pfam" id="PF11716">
    <property type="entry name" value="MDMPI_N"/>
    <property type="match status" value="1"/>
</dbReference>